<name>A0A5B9NG70_9CAUD</name>
<sequence length="39" mass="4565">MRTIFRRRVGIFLVLVRNEGKVLRLYKTTTYATLPNGPI</sequence>
<gene>
    <name evidence="1" type="ORF">CPT_Mansfield_008</name>
</gene>
<keyword evidence="2" id="KW-1185">Reference proteome</keyword>
<protein>
    <submittedName>
        <fullName evidence="1">Uncharacterized protein</fullName>
    </submittedName>
</protein>
<organism evidence="1 2">
    <name type="scientific">Escherichia phage Mansfield</name>
    <dbReference type="NCBI Taxonomy" id="2591099"/>
    <lineage>
        <taxon>Viruses</taxon>
        <taxon>Duplodnaviria</taxon>
        <taxon>Heunggongvirae</taxon>
        <taxon>Uroviricota</taxon>
        <taxon>Caudoviricetes</taxon>
        <taxon>Lindbergviridae</taxon>
        <taxon>Wifcevirus</taxon>
        <taxon>Wifcevirus mansfield</taxon>
    </lineage>
</organism>
<evidence type="ECO:0000313" key="1">
    <source>
        <dbReference type="EMBL" id="QEG09833.1"/>
    </source>
</evidence>
<proteinExistence type="predicted"/>
<evidence type="ECO:0000313" key="2">
    <source>
        <dbReference type="Proteomes" id="UP000324813"/>
    </source>
</evidence>
<reference evidence="2" key="1">
    <citation type="submission" date="2019-05" db="EMBL/GenBank/DDBJ databases">
        <title>Complete Genome Sequence of Escherichia coli Myophage Mansfield.</title>
        <authorList>
            <person name="D'Souza G.M."/>
            <person name="Klotz K."/>
            <person name="Moreland R."/>
            <person name="Liu M."/>
            <person name="Ramsey J."/>
        </authorList>
    </citation>
    <scope>NUCLEOTIDE SEQUENCE [LARGE SCALE GENOMIC DNA]</scope>
</reference>
<dbReference type="Proteomes" id="UP000324813">
    <property type="component" value="Segment"/>
</dbReference>
<dbReference type="EMBL" id="MK903282">
    <property type="protein sequence ID" value="QEG09833.1"/>
    <property type="molecule type" value="Genomic_DNA"/>
</dbReference>
<accession>A0A5B9NG70</accession>